<dbReference type="EMBL" id="GBXM01100315">
    <property type="protein sequence ID" value="JAH08262.1"/>
    <property type="molecule type" value="Transcribed_RNA"/>
</dbReference>
<dbReference type="AlphaFoldDB" id="A0A0E9PVH6"/>
<accession>A0A0E9PVH6</accession>
<sequence length="30" mass="3409">MKQSSFIGVDSRVYECITCGVHLLDNRPCH</sequence>
<proteinExistence type="predicted"/>
<reference evidence="1" key="1">
    <citation type="submission" date="2014-11" db="EMBL/GenBank/DDBJ databases">
        <authorList>
            <person name="Amaro Gonzalez C."/>
        </authorList>
    </citation>
    <scope>NUCLEOTIDE SEQUENCE</scope>
</reference>
<protein>
    <submittedName>
        <fullName evidence="1">Uncharacterized protein</fullName>
    </submittedName>
</protein>
<name>A0A0E9PVH6_ANGAN</name>
<evidence type="ECO:0000313" key="1">
    <source>
        <dbReference type="EMBL" id="JAH08262.1"/>
    </source>
</evidence>
<reference evidence="1" key="2">
    <citation type="journal article" date="2015" name="Fish Shellfish Immunol.">
        <title>Early steps in the European eel (Anguilla anguilla)-Vibrio vulnificus interaction in the gills: Role of the RtxA13 toxin.</title>
        <authorList>
            <person name="Callol A."/>
            <person name="Pajuelo D."/>
            <person name="Ebbesson L."/>
            <person name="Teles M."/>
            <person name="MacKenzie S."/>
            <person name="Amaro C."/>
        </authorList>
    </citation>
    <scope>NUCLEOTIDE SEQUENCE</scope>
</reference>
<organism evidence="1">
    <name type="scientific">Anguilla anguilla</name>
    <name type="common">European freshwater eel</name>
    <name type="synonym">Muraena anguilla</name>
    <dbReference type="NCBI Taxonomy" id="7936"/>
    <lineage>
        <taxon>Eukaryota</taxon>
        <taxon>Metazoa</taxon>
        <taxon>Chordata</taxon>
        <taxon>Craniata</taxon>
        <taxon>Vertebrata</taxon>
        <taxon>Euteleostomi</taxon>
        <taxon>Actinopterygii</taxon>
        <taxon>Neopterygii</taxon>
        <taxon>Teleostei</taxon>
        <taxon>Anguilliformes</taxon>
        <taxon>Anguillidae</taxon>
        <taxon>Anguilla</taxon>
    </lineage>
</organism>